<sequence>MYWFKSFIYLEVFFQLPVFAIAAYCLYHNKRSVYRQYHLHITFQQIFTGNLSCPILAYLYSFNDDLRRINLNNPPTMHIPPPQPSNPITSTPPRFLQNHILVAFSG</sequence>
<accession>A0ACC2VWR9</accession>
<name>A0ACC2VWR9_9TREE</name>
<organism evidence="1 2">
    <name type="scientific">Naganishia friedmannii</name>
    <dbReference type="NCBI Taxonomy" id="89922"/>
    <lineage>
        <taxon>Eukaryota</taxon>
        <taxon>Fungi</taxon>
        <taxon>Dikarya</taxon>
        <taxon>Basidiomycota</taxon>
        <taxon>Agaricomycotina</taxon>
        <taxon>Tremellomycetes</taxon>
        <taxon>Filobasidiales</taxon>
        <taxon>Filobasidiaceae</taxon>
        <taxon>Naganishia</taxon>
    </lineage>
</organism>
<keyword evidence="2" id="KW-1185">Reference proteome</keyword>
<comment type="caution">
    <text evidence="1">The sequence shown here is derived from an EMBL/GenBank/DDBJ whole genome shotgun (WGS) entry which is preliminary data.</text>
</comment>
<evidence type="ECO:0000313" key="1">
    <source>
        <dbReference type="EMBL" id="KAJ9103868.1"/>
    </source>
</evidence>
<reference evidence="1" key="1">
    <citation type="submission" date="2023-04" db="EMBL/GenBank/DDBJ databases">
        <title>Draft Genome sequencing of Naganishia species isolated from polar environments using Oxford Nanopore Technology.</title>
        <authorList>
            <person name="Leo P."/>
            <person name="Venkateswaran K."/>
        </authorList>
    </citation>
    <scope>NUCLEOTIDE SEQUENCE</scope>
    <source>
        <strain evidence="1">MNA-CCFEE 5423</strain>
    </source>
</reference>
<dbReference type="EMBL" id="JASBWT010000006">
    <property type="protein sequence ID" value="KAJ9103868.1"/>
    <property type="molecule type" value="Genomic_DNA"/>
</dbReference>
<evidence type="ECO:0000313" key="2">
    <source>
        <dbReference type="Proteomes" id="UP001227268"/>
    </source>
</evidence>
<gene>
    <name evidence="1" type="ORF">QFC21_002330</name>
</gene>
<protein>
    <submittedName>
        <fullName evidence="1">Uncharacterized protein</fullName>
    </submittedName>
</protein>
<dbReference type="Proteomes" id="UP001227268">
    <property type="component" value="Unassembled WGS sequence"/>
</dbReference>
<proteinExistence type="predicted"/>